<reference evidence="10 11" key="1">
    <citation type="submission" date="2018-04" db="EMBL/GenBank/DDBJ databases">
        <title>Pedobacter chongqingensis sp. nov., isolated from a rottenly hemp rope.</title>
        <authorList>
            <person name="Cai Y."/>
        </authorList>
    </citation>
    <scope>NUCLEOTIDE SEQUENCE [LARGE SCALE GENOMIC DNA]</scope>
    <source>
        <strain evidence="10 11">FJ4-8</strain>
    </source>
</reference>
<evidence type="ECO:0000259" key="9">
    <source>
        <dbReference type="SMART" id="SM00965"/>
    </source>
</evidence>
<dbReference type="Gene3D" id="2.170.130.10">
    <property type="entry name" value="TonB-dependent receptor, plug domain"/>
    <property type="match status" value="1"/>
</dbReference>
<dbReference type="Pfam" id="PF07660">
    <property type="entry name" value="STN"/>
    <property type="match status" value="1"/>
</dbReference>
<dbReference type="InterPro" id="IPR012910">
    <property type="entry name" value="Plug_dom"/>
</dbReference>
<dbReference type="RefSeq" id="WP_109415001.1">
    <property type="nucleotide sequence ID" value="NZ_QEAS01000004.1"/>
</dbReference>
<accession>A0A2U2PJD7</accession>
<dbReference type="EMBL" id="QEAS01000004">
    <property type="protein sequence ID" value="PWG81517.1"/>
    <property type="molecule type" value="Genomic_DNA"/>
</dbReference>
<feature type="signal peptide" evidence="8">
    <location>
        <begin position="1"/>
        <end position="17"/>
    </location>
</feature>
<dbReference type="SMART" id="SM00965">
    <property type="entry name" value="STN"/>
    <property type="match status" value="1"/>
</dbReference>
<dbReference type="InterPro" id="IPR036942">
    <property type="entry name" value="Beta-barrel_TonB_sf"/>
</dbReference>
<evidence type="ECO:0000256" key="2">
    <source>
        <dbReference type="ARBA" id="ARBA00022448"/>
    </source>
</evidence>
<evidence type="ECO:0000256" key="4">
    <source>
        <dbReference type="ARBA" id="ARBA00022692"/>
    </source>
</evidence>
<dbReference type="InterPro" id="IPR011662">
    <property type="entry name" value="Secretin/TonB_short_N"/>
</dbReference>
<dbReference type="Pfam" id="PF07715">
    <property type="entry name" value="Plug"/>
    <property type="match status" value="1"/>
</dbReference>
<feature type="chain" id="PRO_5015482314" evidence="8">
    <location>
        <begin position="18"/>
        <end position="1120"/>
    </location>
</feature>
<keyword evidence="6 7" id="KW-0998">Cell outer membrane</keyword>
<proteinExistence type="inferred from homology"/>
<keyword evidence="10" id="KW-0675">Receptor</keyword>
<gene>
    <name evidence="10" type="ORF">DDR33_06710</name>
</gene>
<dbReference type="NCBIfam" id="TIGR04056">
    <property type="entry name" value="OMP_RagA_SusC"/>
    <property type="match status" value="1"/>
</dbReference>
<name>A0A2U2PJD7_9SPHI</name>
<evidence type="ECO:0000313" key="10">
    <source>
        <dbReference type="EMBL" id="PWG81517.1"/>
    </source>
</evidence>
<dbReference type="OrthoDB" id="9768177at2"/>
<keyword evidence="5 7" id="KW-0472">Membrane</keyword>
<dbReference type="Proteomes" id="UP000245647">
    <property type="component" value="Unassembled WGS sequence"/>
</dbReference>
<sequence>MKITGVLLFAFCIQVSASVYSQQASINVSNSSLENVFVQLRKQTGYRFLYKNENVSNKKVSISTSGELADVLRTLFAGQGLSFIIQEKTILVKKAETALPPELFSADIPVKGKVTDEKGEPLPGASVRVKGTSSGATTDANGVFRLAGVPESSILVITYTGFIQQEIPLKGREDLTVILKENATELNQVVVVGYGTQRKASVTGSVAQISGKELGTAPTSNLSSMLQGRLPGLVTRQTSGQPGSDGASLLVRGISTTANSSPLIIVDGFERDFPSINPEEVESVTVLKDASAIAVYGVRGANGVVLVTTKRGSVQKNTINVNSALSLSSNTNFPAFLDGPGYAYWYNKAQEMDGIAESARRFTTDEISRIGNGDQQGVFANTDWFGMLFKDYAPVYTNNLSLSGGTDKYKFFISLGAYNQEGIIDRTSYDRYNVRANLDADINKNLSASVSLALIDGKAKEPGLSAGIGNDYASIFSQAMMSYPYLSPYNASGMPVGSLNAGNGNQNPIAARDLSGENNTRNSRFQGNVALTYKVPAVKGLSLKMNAAYDKGYSMRKAFLLPYLLSVYNNSTRNFTEAYARHAQSGDAQVNQWFTNSWRTTLQPSVTYDRVFDKHAIGALFLYEYMRNDDESLSGGRRGYPITDIMDLNFGEEVIDNLVKGGHGMYRRAGYVTRFNYSYANKYLLEFSGRYDGTPKLPEETRWGFFPAVSAGWRISEEGFFKNALPFVNDLKIRASAGILGNDRIPDYQYLRTVSLGTSPVVLIGDKLSRPLNVTQFPNLGIKWETTRVYNIGLESSMWNGLLGIEADGFYKVTKDILQGQSGEMPASLGQYYASTVNSGMVDGRGVELILKHNNRIGQFDYFFKGNFSWAKNKIIKVTENANVPDYMRRTGKPAGVKFGFLADGLFQSQEEIDNAALFGPTRVGEVRLKDLNGDGKITFDQDWTVIGRSDMPEMMFGLNAGGNFHGFDFNLFFQGAARNDVALSGLYSDKGIYDNTFYTMAFYQDGNSPRYLAENAWTPENPNTEYPRLSTTAAQSGGKFSSWWVRDGAYLRLKSAQIGYTLSKKLSSRLNIQNIRLHVAGSNLFTITGLDYLDPEMPSVNQGYYPQQKLYEFGINVTL</sequence>
<dbReference type="SUPFAM" id="SSF56935">
    <property type="entry name" value="Porins"/>
    <property type="match status" value="1"/>
</dbReference>
<dbReference type="InterPro" id="IPR023997">
    <property type="entry name" value="TonB-dep_OMP_SusC/RagA_CS"/>
</dbReference>
<dbReference type="InterPro" id="IPR008969">
    <property type="entry name" value="CarboxyPept-like_regulatory"/>
</dbReference>
<evidence type="ECO:0000256" key="7">
    <source>
        <dbReference type="PROSITE-ProRule" id="PRU01360"/>
    </source>
</evidence>
<dbReference type="InterPro" id="IPR039426">
    <property type="entry name" value="TonB-dep_rcpt-like"/>
</dbReference>
<dbReference type="PROSITE" id="PS52016">
    <property type="entry name" value="TONB_DEPENDENT_REC_3"/>
    <property type="match status" value="1"/>
</dbReference>
<comment type="subcellular location">
    <subcellularLocation>
        <location evidence="1 7">Cell outer membrane</location>
        <topology evidence="1 7">Multi-pass membrane protein</topology>
    </subcellularLocation>
</comment>
<evidence type="ECO:0000256" key="1">
    <source>
        <dbReference type="ARBA" id="ARBA00004571"/>
    </source>
</evidence>
<dbReference type="Gene3D" id="2.40.170.20">
    <property type="entry name" value="TonB-dependent receptor, beta-barrel domain"/>
    <property type="match status" value="1"/>
</dbReference>
<evidence type="ECO:0000313" key="11">
    <source>
        <dbReference type="Proteomes" id="UP000245647"/>
    </source>
</evidence>
<dbReference type="GO" id="GO:0009279">
    <property type="term" value="C:cell outer membrane"/>
    <property type="evidence" value="ECO:0007669"/>
    <property type="project" value="UniProtKB-SubCell"/>
</dbReference>
<comment type="similarity">
    <text evidence="7">Belongs to the TonB-dependent receptor family.</text>
</comment>
<dbReference type="Pfam" id="PF13715">
    <property type="entry name" value="CarbopepD_reg_2"/>
    <property type="match status" value="1"/>
</dbReference>
<organism evidence="10 11">
    <name type="scientific">Pararcticibacter amylolyticus</name>
    <dbReference type="NCBI Taxonomy" id="2173175"/>
    <lineage>
        <taxon>Bacteria</taxon>
        <taxon>Pseudomonadati</taxon>
        <taxon>Bacteroidota</taxon>
        <taxon>Sphingobacteriia</taxon>
        <taxon>Sphingobacteriales</taxon>
        <taxon>Sphingobacteriaceae</taxon>
        <taxon>Pararcticibacter</taxon>
    </lineage>
</organism>
<keyword evidence="3 7" id="KW-1134">Transmembrane beta strand</keyword>
<dbReference type="InterPro" id="IPR023996">
    <property type="entry name" value="TonB-dep_OMP_SusC/RagA"/>
</dbReference>
<keyword evidence="2 7" id="KW-0813">Transport</keyword>
<dbReference type="SUPFAM" id="SSF49464">
    <property type="entry name" value="Carboxypeptidase regulatory domain-like"/>
    <property type="match status" value="1"/>
</dbReference>
<evidence type="ECO:0000256" key="8">
    <source>
        <dbReference type="SAM" id="SignalP"/>
    </source>
</evidence>
<dbReference type="AlphaFoldDB" id="A0A2U2PJD7"/>
<feature type="domain" description="Secretin/TonB short N-terminal" evidence="9">
    <location>
        <begin position="46"/>
        <end position="95"/>
    </location>
</feature>
<keyword evidence="11" id="KW-1185">Reference proteome</keyword>
<keyword evidence="8" id="KW-0732">Signal</keyword>
<keyword evidence="4 7" id="KW-0812">Transmembrane</keyword>
<dbReference type="NCBIfam" id="TIGR04057">
    <property type="entry name" value="SusC_RagA_signa"/>
    <property type="match status" value="1"/>
</dbReference>
<comment type="caution">
    <text evidence="10">The sequence shown here is derived from an EMBL/GenBank/DDBJ whole genome shotgun (WGS) entry which is preliminary data.</text>
</comment>
<dbReference type="FunFam" id="2.170.130.10:FF:000003">
    <property type="entry name" value="SusC/RagA family TonB-linked outer membrane protein"/>
    <property type="match status" value="1"/>
</dbReference>
<dbReference type="Gene3D" id="2.60.40.1120">
    <property type="entry name" value="Carboxypeptidase-like, regulatory domain"/>
    <property type="match status" value="1"/>
</dbReference>
<protein>
    <submittedName>
        <fullName evidence="10">TonB-dependent receptor</fullName>
    </submittedName>
</protein>
<dbReference type="InterPro" id="IPR037066">
    <property type="entry name" value="Plug_dom_sf"/>
</dbReference>
<evidence type="ECO:0000256" key="3">
    <source>
        <dbReference type="ARBA" id="ARBA00022452"/>
    </source>
</evidence>
<evidence type="ECO:0000256" key="6">
    <source>
        <dbReference type="ARBA" id="ARBA00023237"/>
    </source>
</evidence>
<evidence type="ECO:0000256" key="5">
    <source>
        <dbReference type="ARBA" id="ARBA00023136"/>
    </source>
</evidence>